<dbReference type="PANTHER" id="PTHR12159">
    <property type="entry name" value="G/T AND G/U MISMATCH-SPECIFIC DNA GLYCOSYLASE"/>
    <property type="match status" value="1"/>
</dbReference>
<evidence type="ECO:0000256" key="2">
    <source>
        <dbReference type="ARBA" id="ARBA00022801"/>
    </source>
</evidence>
<dbReference type="PANTHER" id="PTHR12159:SF9">
    <property type="entry name" value="G_T MISMATCH-SPECIFIC THYMINE DNA GLYCOSYLASE"/>
    <property type="match status" value="1"/>
</dbReference>
<dbReference type="RefSeq" id="XP_025367355.1">
    <property type="nucleotide sequence ID" value="XM_025517157.1"/>
</dbReference>
<keyword evidence="3" id="KW-0234">DNA repair</keyword>
<keyword evidence="7" id="KW-1185">Reference proteome</keyword>
<dbReference type="InterPro" id="IPR005122">
    <property type="entry name" value="Uracil-DNA_glycosylase-like"/>
</dbReference>
<dbReference type="SUPFAM" id="SSF52141">
    <property type="entry name" value="Uracil-DNA glycosylase-like"/>
    <property type="match status" value="1"/>
</dbReference>
<evidence type="ECO:0000256" key="1">
    <source>
        <dbReference type="ARBA" id="ARBA00022763"/>
    </source>
</evidence>
<dbReference type="Gene3D" id="3.40.470.10">
    <property type="entry name" value="Uracil-DNA glycosylase-like domain"/>
    <property type="match status" value="1"/>
</dbReference>
<evidence type="ECO:0000313" key="6">
    <source>
        <dbReference type="EMBL" id="PWN40195.1"/>
    </source>
</evidence>
<dbReference type="InterPro" id="IPR015637">
    <property type="entry name" value="MUG/TDG"/>
</dbReference>
<evidence type="ECO:0000259" key="5">
    <source>
        <dbReference type="Pfam" id="PF03167"/>
    </source>
</evidence>
<sequence length="410" mass="44403">MSSSPPPARLPSSFIDAHLYPSAKRETRASRGAVKEELEVCIHARYDSLRRSTRAKQSRIRTTPASDARSKFEKDEAANNVPEANPQAAATMRGHKRIKLEQGGGENDSGDSSGHAQAEEISILPGLPDHLGSQPGDVDILMCGINPGLTSSRVGHHFAHCTNHFYPALYRSGLTPTRVSPQEDASLQYQSAPYPKLGLTNLCARPTRDAGLLKPADYAAGAPILVQKVAQVRPRIVTFVGKGIAETFQKGVFGRVAKQTTKAQSEETKKAPSKQEGQSVSSKEEGLATAERMSVRVPTCTPLARDHNGLGLQDYVIVPELNAHTAPKLATAENPVLFWCTPSTSGRVTTHDLAGKVHWFEGVQVLDQQLRGLVKASEWMDVDVRVVRPPTTPLKVKVEPIVKDEAAQLA</sequence>
<dbReference type="InterPro" id="IPR036895">
    <property type="entry name" value="Uracil-DNA_glycosylase-like_sf"/>
</dbReference>
<evidence type="ECO:0000313" key="7">
    <source>
        <dbReference type="Proteomes" id="UP000245783"/>
    </source>
</evidence>
<keyword evidence="1" id="KW-0227">DNA damage</keyword>
<reference evidence="6 7" key="1">
    <citation type="journal article" date="2018" name="Mol. Biol. Evol.">
        <title>Broad Genomic Sampling Reveals a Smut Pathogenic Ancestry of the Fungal Clade Ustilaginomycotina.</title>
        <authorList>
            <person name="Kijpornyongpan T."/>
            <person name="Mondo S.J."/>
            <person name="Barry K."/>
            <person name="Sandor L."/>
            <person name="Lee J."/>
            <person name="Lipzen A."/>
            <person name="Pangilinan J."/>
            <person name="LaButti K."/>
            <person name="Hainaut M."/>
            <person name="Henrissat B."/>
            <person name="Grigoriev I.V."/>
            <person name="Spatafora J.W."/>
            <person name="Aime M.C."/>
        </authorList>
    </citation>
    <scope>NUCLEOTIDE SEQUENCE [LARGE SCALE GENOMIC DNA]</scope>
    <source>
        <strain evidence="6 7">MCA 4658</strain>
    </source>
</reference>
<organism evidence="6 7">
    <name type="scientific">Ceraceosorus guamensis</name>
    <dbReference type="NCBI Taxonomy" id="1522189"/>
    <lineage>
        <taxon>Eukaryota</taxon>
        <taxon>Fungi</taxon>
        <taxon>Dikarya</taxon>
        <taxon>Basidiomycota</taxon>
        <taxon>Ustilaginomycotina</taxon>
        <taxon>Exobasidiomycetes</taxon>
        <taxon>Ceraceosorales</taxon>
        <taxon>Ceraceosoraceae</taxon>
        <taxon>Ceraceosorus</taxon>
    </lineage>
</organism>
<proteinExistence type="predicted"/>
<evidence type="ECO:0000256" key="3">
    <source>
        <dbReference type="ARBA" id="ARBA00023204"/>
    </source>
</evidence>
<dbReference type="Proteomes" id="UP000245783">
    <property type="component" value="Unassembled WGS sequence"/>
</dbReference>
<dbReference type="GeneID" id="37039027"/>
<feature type="compositionally biased region" description="Basic and acidic residues" evidence="4">
    <location>
        <begin position="68"/>
        <end position="77"/>
    </location>
</feature>
<feature type="domain" description="Uracil-DNA glycosylase-like" evidence="5">
    <location>
        <begin position="135"/>
        <end position="255"/>
    </location>
</feature>
<keyword evidence="2" id="KW-0378">Hydrolase</keyword>
<dbReference type="GO" id="GO:0004844">
    <property type="term" value="F:uracil DNA N-glycosylase activity"/>
    <property type="evidence" value="ECO:0007669"/>
    <property type="project" value="TreeGrafter"/>
</dbReference>
<dbReference type="OrthoDB" id="565731at2759"/>
<dbReference type="AlphaFoldDB" id="A0A316VXH1"/>
<dbReference type="Pfam" id="PF03167">
    <property type="entry name" value="UDG"/>
    <property type="match status" value="1"/>
</dbReference>
<evidence type="ECO:0000256" key="4">
    <source>
        <dbReference type="SAM" id="MobiDB-lite"/>
    </source>
</evidence>
<dbReference type="GO" id="GO:0006285">
    <property type="term" value="P:base-excision repair, AP site formation"/>
    <property type="evidence" value="ECO:0007669"/>
    <property type="project" value="InterPro"/>
</dbReference>
<dbReference type="GO" id="GO:0008263">
    <property type="term" value="F:pyrimidine-specific mismatch base pair DNA N-glycosylase activity"/>
    <property type="evidence" value="ECO:0007669"/>
    <property type="project" value="TreeGrafter"/>
</dbReference>
<feature type="region of interest" description="Disordered" evidence="4">
    <location>
        <begin position="51"/>
        <end position="93"/>
    </location>
</feature>
<name>A0A316VXH1_9BASI</name>
<protein>
    <submittedName>
        <fullName evidence="6">DNA glycosylase</fullName>
    </submittedName>
</protein>
<dbReference type="InParanoid" id="A0A316VXH1"/>
<dbReference type="EMBL" id="KZ819426">
    <property type="protein sequence ID" value="PWN40195.1"/>
    <property type="molecule type" value="Genomic_DNA"/>
</dbReference>
<feature type="region of interest" description="Disordered" evidence="4">
    <location>
        <begin position="261"/>
        <end position="292"/>
    </location>
</feature>
<dbReference type="CDD" id="cd10028">
    <property type="entry name" value="UDG-F2_TDG_MUG"/>
    <property type="match status" value="1"/>
</dbReference>
<gene>
    <name evidence="6" type="ORF">IE81DRAFT_368486</name>
</gene>
<accession>A0A316VXH1</accession>
<dbReference type="STRING" id="1522189.A0A316VXH1"/>